<sequence>KKFSALRIEPAGAPPSTDKRQVFPVKILPHLLLGNYETASDAKLLERNNARYIINVTSNLPNTFEDNPAYHYLRISVDDNSSHNLSQYFPEYNIGIEGVVDRNSLKSTNRIDQREKSTSFSKLTIMAVYSAPSTNGVLTEAIFSIVWEVQGQVFQSCAAPLVVIPLAEYEETTTFSADPLVISKAWAWKMIHPSR</sequence>
<dbReference type="GO" id="GO:0017017">
    <property type="term" value="F:MAP kinase tyrosine/serine/threonine phosphatase activity"/>
    <property type="evidence" value="ECO:0007669"/>
    <property type="project" value="TreeGrafter"/>
</dbReference>
<dbReference type="Proteomes" id="UP000230423">
    <property type="component" value="Unassembled WGS sequence"/>
</dbReference>
<keyword evidence="3" id="KW-1185">Reference proteome</keyword>
<dbReference type="GO" id="GO:0033550">
    <property type="term" value="F:MAP kinase tyrosine phosphatase activity"/>
    <property type="evidence" value="ECO:0007669"/>
    <property type="project" value="TreeGrafter"/>
</dbReference>
<proteinExistence type="predicted"/>
<keyword evidence="1" id="KW-0378">Hydrolase</keyword>
<evidence type="ECO:0000313" key="3">
    <source>
        <dbReference type="Proteomes" id="UP000230423"/>
    </source>
</evidence>
<reference evidence="2 3" key="1">
    <citation type="submission" date="2015-09" db="EMBL/GenBank/DDBJ databases">
        <title>Draft genome of the parasitic nematode Teladorsagia circumcincta isolate WARC Sus (inbred).</title>
        <authorList>
            <person name="Mitreva M."/>
        </authorList>
    </citation>
    <scope>NUCLEOTIDE SEQUENCE [LARGE SCALE GENOMIC DNA]</scope>
    <source>
        <strain evidence="2 3">S</strain>
    </source>
</reference>
<dbReference type="AlphaFoldDB" id="A0A2G9U9U8"/>
<feature type="non-terminal residue" evidence="2">
    <location>
        <position position="1"/>
    </location>
</feature>
<gene>
    <name evidence="2" type="ORF">TELCIR_11219</name>
</gene>
<evidence type="ECO:0000313" key="2">
    <source>
        <dbReference type="EMBL" id="PIO67046.1"/>
    </source>
</evidence>
<evidence type="ECO:0000256" key="1">
    <source>
        <dbReference type="ARBA" id="ARBA00022912"/>
    </source>
</evidence>
<keyword evidence="1" id="KW-0904">Protein phosphatase</keyword>
<dbReference type="GO" id="GO:0005829">
    <property type="term" value="C:cytosol"/>
    <property type="evidence" value="ECO:0007669"/>
    <property type="project" value="TreeGrafter"/>
</dbReference>
<dbReference type="SUPFAM" id="SSF52799">
    <property type="entry name" value="(Phosphotyrosine protein) phosphatases II"/>
    <property type="match status" value="1"/>
</dbReference>
<dbReference type="InterPro" id="IPR029021">
    <property type="entry name" value="Prot-tyrosine_phosphatase-like"/>
</dbReference>
<dbReference type="PANTHER" id="PTHR10159">
    <property type="entry name" value="DUAL SPECIFICITY PROTEIN PHOSPHATASE"/>
    <property type="match status" value="1"/>
</dbReference>
<dbReference type="PANTHER" id="PTHR10159:SF519">
    <property type="entry name" value="DUAL SPECIFICITY PROTEIN PHOSPHATASE MPK3"/>
    <property type="match status" value="1"/>
</dbReference>
<organism evidence="2 3">
    <name type="scientific">Teladorsagia circumcincta</name>
    <name type="common">Brown stomach worm</name>
    <name type="synonym">Ostertagia circumcincta</name>
    <dbReference type="NCBI Taxonomy" id="45464"/>
    <lineage>
        <taxon>Eukaryota</taxon>
        <taxon>Metazoa</taxon>
        <taxon>Ecdysozoa</taxon>
        <taxon>Nematoda</taxon>
        <taxon>Chromadorea</taxon>
        <taxon>Rhabditida</taxon>
        <taxon>Rhabditina</taxon>
        <taxon>Rhabditomorpha</taxon>
        <taxon>Strongyloidea</taxon>
        <taxon>Trichostrongylidae</taxon>
        <taxon>Teladorsagia</taxon>
    </lineage>
</organism>
<name>A0A2G9U9U8_TELCI</name>
<dbReference type="Gene3D" id="3.90.190.10">
    <property type="entry name" value="Protein tyrosine phosphatase superfamily"/>
    <property type="match status" value="1"/>
</dbReference>
<dbReference type="GO" id="GO:0043409">
    <property type="term" value="P:negative regulation of MAPK cascade"/>
    <property type="evidence" value="ECO:0007669"/>
    <property type="project" value="TreeGrafter"/>
</dbReference>
<dbReference type="GO" id="GO:0008330">
    <property type="term" value="F:protein tyrosine/threonine phosphatase activity"/>
    <property type="evidence" value="ECO:0007669"/>
    <property type="project" value="TreeGrafter"/>
</dbReference>
<dbReference type="EMBL" id="KZ347853">
    <property type="protein sequence ID" value="PIO67046.1"/>
    <property type="molecule type" value="Genomic_DNA"/>
</dbReference>
<dbReference type="OrthoDB" id="165342at2759"/>
<protein>
    <submittedName>
        <fullName evidence="2">Dual specificity phosphatase, catalytic domain protein</fullName>
    </submittedName>
</protein>
<accession>A0A2G9U9U8</accession>